<dbReference type="EMBL" id="CYZE01000013">
    <property type="protein sequence ID" value="CUO87586.1"/>
    <property type="molecule type" value="Genomic_DNA"/>
</dbReference>
<dbReference type="RefSeq" id="WP_055658173.1">
    <property type="nucleotide sequence ID" value="NZ_CABIXC010000013.1"/>
</dbReference>
<evidence type="ECO:0000259" key="2">
    <source>
        <dbReference type="Pfam" id="PF04073"/>
    </source>
</evidence>
<dbReference type="Gene3D" id="3.90.960.10">
    <property type="entry name" value="YbaK/aminoacyl-tRNA synthetase-associated domain"/>
    <property type="match status" value="1"/>
</dbReference>
<dbReference type="PANTHER" id="PTHR31423:SF3">
    <property type="entry name" value="PROLYL-TRNA SYNTHETASE ASSOCIATED DOMAIN-CONTAINING PROTEIN 1-RELATED"/>
    <property type="match status" value="1"/>
</dbReference>
<dbReference type="SUPFAM" id="SSF55826">
    <property type="entry name" value="YbaK/ProRS associated domain"/>
    <property type="match status" value="1"/>
</dbReference>
<feature type="domain" description="YbaK/aminoacyl-tRNA synthetase-associated" evidence="2">
    <location>
        <begin position="56"/>
        <end position="181"/>
    </location>
</feature>
<keyword evidence="3" id="KW-0030">Aminoacyl-tRNA synthetase</keyword>
<dbReference type="GO" id="GO:0002161">
    <property type="term" value="F:aminoacyl-tRNA deacylase activity"/>
    <property type="evidence" value="ECO:0007669"/>
    <property type="project" value="InterPro"/>
</dbReference>
<dbReference type="InterPro" id="IPR040285">
    <property type="entry name" value="ProX/PRXD1"/>
</dbReference>
<sequence>MTNITPGECVTPIPDFHLDRTLYTGRPANPAGRLNKEIHTYDLLDKLGITYQRLDHDPTATIEACHDIDALLNTNICKNLFLRNAQKNCFYLLMIPGHKKFRTAVLSKQIGSARLSFAEPEFMEEYLNITPGSVSVLGLMNDKENRVRLLIDKAILEQEFLGCHPCINTSSLKIRTSDIIDIFLPCINHAYTLVDLPDDQK</sequence>
<dbReference type="CDD" id="cd04335">
    <property type="entry name" value="PrdX_deacylase"/>
    <property type="match status" value="1"/>
</dbReference>
<reference evidence="3 4" key="1">
    <citation type="submission" date="2015-09" db="EMBL/GenBank/DDBJ databases">
        <authorList>
            <consortium name="Pathogen Informatics"/>
        </authorList>
    </citation>
    <scope>NUCLEOTIDE SEQUENCE [LARGE SCALE GENOMIC DNA]</scope>
    <source>
        <strain evidence="3 4">2789STDY5608850</strain>
    </source>
</reference>
<gene>
    <name evidence="3" type="primary">proX</name>
    <name evidence="3" type="ORF">ERS852407_04257</name>
</gene>
<evidence type="ECO:0000313" key="3">
    <source>
        <dbReference type="EMBL" id="CUO87586.1"/>
    </source>
</evidence>
<dbReference type="GO" id="GO:0004812">
    <property type="term" value="F:aminoacyl-tRNA ligase activity"/>
    <property type="evidence" value="ECO:0007669"/>
    <property type="project" value="UniProtKB-KW"/>
</dbReference>
<dbReference type="AlphaFoldDB" id="A0A174IN57"/>
<name>A0A174IN57_9FIRM</name>
<dbReference type="InterPro" id="IPR007214">
    <property type="entry name" value="YbaK/aa-tRNA-synth-assoc-dom"/>
</dbReference>
<dbReference type="Pfam" id="PF04073">
    <property type="entry name" value="tRNA_edit"/>
    <property type="match status" value="1"/>
</dbReference>
<dbReference type="Proteomes" id="UP000095651">
    <property type="component" value="Unassembled WGS sequence"/>
</dbReference>
<evidence type="ECO:0000313" key="4">
    <source>
        <dbReference type="Proteomes" id="UP000095651"/>
    </source>
</evidence>
<protein>
    <submittedName>
        <fullName evidence="3">YbaK/prolyl-tRNA synthetase associated domain-containing protein</fullName>
    </submittedName>
</protein>
<dbReference type="PANTHER" id="PTHR31423">
    <property type="entry name" value="YBAK DOMAIN-CONTAINING PROTEIN"/>
    <property type="match status" value="1"/>
</dbReference>
<accession>A0A174IN57</accession>
<keyword evidence="3" id="KW-0436">Ligase</keyword>
<evidence type="ECO:0000256" key="1">
    <source>
        <dbReference type="ARBA" id="ARBA00010201"/>
    </source>
</evidence>
<organism evidence="3 4">
    <name type="scientific">Hungatella hathewayi</name>
    <dbReference type="NCBI Taxonomy" id="154046"/>
    <lineage>
        <taxon>Bacteria</taxon>
        <taxon>Bacillati</taxon>
        <taxon>Bacillota</taxon>
        <taxon>Clostridia</taxon>
        <taxon>Lachnospirales</taxon>
        <taxon>Lachnospiraceae</taxon>
        <taxon>Hungatella</taxon>
    </lineage>
</organism>
<dbReference type="InterPro" id="IPR036754">
    <property type="entry name" value="YbaK/aa-tRNA-synt-asso_dom_sf"/>
</dbReference>
<comment type="similarity">
    <text evidence="1">Belongs to the PRORSD1 family.</text>
</comment>
<proteinExistence type="inferred from homology"/>